<sequence>MTKKYKYDYSNPFNLDDMDSEKDSIHSVPFWMGLLIILCLGLLFGFVFLIGTLLPTPLTVNDEANYPDSFIADRAAQDLRYLTDLGPKITGSFENEYAVVEYLSLHIKTIISEANPNQYIEMDLQEATGSYYLDDSIGFHNIYHKVQNVVVKIHGESNNTKQSILLNSHFDTVPSSPGASDDGINVVTMLEIIRKLSQREQRLNQNIIFLFNGAEETPLQAAHGFVAHHKWAEESKYLINLEACGSGGKIILFQTGPDAPWLVKYYSTVPHPYGNVIGEEVFQSGLIPSDTDFRLFRDFGNMVGADFAFADDGYRYHTEYDSFENIPLGSYQHVGDNILDFVIKIGNALETTEKERSLGKAIYFDIFGLFMITYSSKTAVILNVCIALVSILVFFLSIVIFRVRINVETLRYLSITTAAIVGSWLLAGIFVMILAVVLDCLGKTMSWYANPWTTFGLYIIPVIGISGCLPYFTKYKFIYFQNFSLNIRGQFQAHLVRLIWTFVLIIGTAAQVRSTYFIMILILFDSFGFLLIHALRLQYTVGIWLIIHVLSLVLPVIYMMTVAAMNFNFFIPITGRLGSQLNPELLIAASALFFTIVITSPLTVLTNMLRKAIWYYLTLAVIFATFIGLLYTPFAFPYSADQSSPKPQRHWMMHTQRQFFLESGELSRTESGFFMLDMDRNSPSILKRYVKELADVESLQDDCEKYTFCGLPLIHPKVAKKLAYSQWIPSSSPEFPQNETLKFSVLSRETLSNTKEKIVIQVSGPDKLVFYITPKTNIKVLSTSLVDILKPSKVTFQSRPVYVLLHQTGKYDGTNVIFDVVVQKPPAFKGPALDIAVSGRYVHESRMHKTPAYLGFLNQFPQWTHVISWLSAYQSHLL</sequence>
<keyword evidence="13" id="KW-0325">Glycoprotein</keyword>
<dbReference type="InterPro" id="IPR053973">
    <property type="entry name" value="ERMP1-like_C"/>
</dbReference>
<dbReference type="FunFam" id="3.40.630.10:FF:000008">
    <property type="entry name" value="Endoplasmic reticulum metallopeptidase 1"/>
    <property type="match status" value="1"/>
</dbReference>
<accession>A0A834M2V3</accession>
<keyword evidence="9" id="KW-0862">Zinc</keyword>
<feature type="transmembrane region" description="Helical" evidence="15">
    <location>
        <begin position="413"/>
        <end position="435"/>
    </location>
</feature>
<protein>
    <recommendedName>
        <fullName evidence="14">FXNA-like protease</fullName>
    </recommendedName>
</protein>
<dbReference type="GO" id="GO:0008235">
    <property type="term" value="F:metalloexopeptidase activity"/>
    <property type="evidence" value="ECO:0007669"/>
    <property type="project" value="InterPro"/>
</dbReference>
<dbReference type="GO" id="GO:0005789">
    <property type="term" value="C:endoplasmic reticulum membrane"/>
    <property type="evidence" value="ECO:0007669"/>
    <property type="project" value="UniProtKB-SubCell"/>
</dbReference>
<dbReference type="AlphaFoldDB" id="A0A834M2V3"/>
<dbReference type="InterPro" id="IPR007484">
    <property type="entry name" value="Peptidase_M28"/>
</dbReference>
<keyword evidence="5 15" id="KW-0812">Transmembrane</keyword>
<evidence type="ECO:0000256" key="3">
    <source>
        <dbReference type="ARBA" id="ARBA00010918"/>
    </source>
</evidence>
<feature type="transmembrane region" description="Helical" evidence="15">
    <location>
        <begin position="516"/>
        <end position="535"/>
    </location>
</feature>
<keyword evidence="10 15" id="KW-1133">Transmembrane helix</keyword>
<dbReference type="SUPFAM" id="SSF53187">
    <property type="entry name" value="Zn-dependent exopeptidases"/>
    <property type="match status" value="1"/>
</dbReference>
<evidence type="ECO:0000256" key="7">
    <source>
        <dbReference type="ARBA" id="ARBA00022801"/>
    </source>
</evidence>
<dbReference type="OrthoDB" id="76293at2759"/>
<dbReference type="Pfam" id="PF22249">
    <property type="entry name" value="ERMP1-TM"/>
    <property type="match status" value="1"/>
</dbReference>
<comment type="similarity">
    <text evidence="3">Belongs to the peptidase M28 family.</text>
</comment>
<evidence type="ECO:0000256" key="10">
    <source>
        <dbReference type="ARBA" id="ARBA00022989"/>
    </source>
</evidence>
<evidence type="ECO:0000256" key="6">
    <source>
        <dbReference type="ARBA" id="ARBA00022723"/>
    </source>
</evidence>
<keyword evidence="11" id="KW-0482">Metalloprotease</keyword>
<feature type="transmembrane region" description="Helical" evidence="15">
    <location>
        <begin position="494"/>
        <end position="510"/>
    </location>
</feature>
<dbReference type="EMBL" id="JAACXV010014605">
    <property type="protein sequence ID" value="KAF7265591.1"/>
    <property type="molecule type" value="Genomic_DNA"/>
</dbReference>
<feature type="domain" description="Peptidase M28" evidence="16">
    <location>
        <begin position="148"/>
        <end position="342"/>
    </location>
</feature>
<feature type="transmembrane region" description="Helical" evidence="15">
    <location>
        <begin position="30"/>
        <end position="54"/>
    </location>
</feature>
<evidence type="ECO:0000256" key="9">
    <source>
        <dbReference type="ARBA" id="ARBA00022833"/>
    </source>
</evidence>
<evidence type="ECO:0000256" key="14">
    <source>
        <dbReference type="ARBA" id="ARBA00078796"/>
    </source>
</evidence>
<dbReference type="InterPro" id="IPR053974">
    <property type="entry name" value="ERMP1_1-A_TM"/>
</dbReference>
<dbReference type="GO" id="GO:0046872">
    <property type="term" value="F:metal ion binding"/>
    <property type="evidence" value="ECO:0007669"/>
    <property type="project" value="UniProtKB-KW"/>
</dbReference>
<name>A0A834M2V3_RHYFE</name>
<comment type="cofactor">
    <cofactor evidence="1">
        <name>Zn(2+)</name>
        <dbReference type="ChEBI" id="CHEBI:29105"/>
    </cofactor>
</comment>
<feature type="transmembrane region" description="Helical" evidence="15">
    <location>
        <begin position="455"/>
        <end position="473"/>
    </location>
</feature>
<evidence type="ECO:0000256" key="11">
    <source>
        <dbReference type="ARBA" id="ARBA00023049"/>
    </source>
</evidence>
<dbReference type="InterPro" id="IPR045175">
    <property type="entry name" value="M28_fam"/>
</dbReference>
<evidence type="ECO:0000256" key="8">
    <source>
        <dbReference type="ARBA" id="ARBA00022824"/>
    </source>
</evidence>
<evidence type="ECO:0000256" key="12">
    <source>
        <dbReference type="ARBA" id="ARBA00023136"/>
    </source>
</evidence>
<dbReference type="Proteomes" id="UP000625711">
    <property type="component" value="Unassembled WGS sequence"/>
</dbReference>
<evidence type="ECO:0000259" key="18">
    <source>
        <dbReference type="Pfam" id="PF22249"/>
    </source>
</evidence>
<reference evidence="19" key="1">
    <citation type="submission" date="2020-08" db="EMBL/GenBank/DDBJ databases">
        <title>Genome sequencing and assembly of the red palm weevil Rhynchophorus ferrugineus.</title>
        <authorList>
            <person name="Dias G.B."/>
            <person name="Bergman C.M."/>
            <person name="Manee M."/>
        </authorList>
    </citation>
    <scope>NUCLEOTIDE SEQUENCE</scope>
    <source>
        <strain evidence="19">AA-2017</strain>
        <tissue evidence="19">Whole larva</tissue>
    </source>
</reference>
<proteinExistence type="inferred from homology"/>
<comment type="subcellular location">
    <subcellularLocation>
        <location evidence="2">Endoplasmic reticulum membrane</location>
        <topology evidence="2">Multi-pass membrane protein</topology>
    </subcellularLocation>
</comment>
<dbReference type="GO" id="GO:0006508">
    <property type="term" value="P:proteolysis"/>
    <property type="evidence" value="ECO:0007669"/>
    <property type="project" value="UniProtKB-KW"/>
</dbReference>
<feature type="transmembrane region" description="Helical" evidence="15">
    <location>
        <begin position="613"/>
        <end position="636"/>
    </location>
</feature>
<keyword evidence="4" id="KW-0645">Protease</keyword>
<evidence type="ECO:0000256" key="1">
    <source>
        <dbReference type="ARBA" id="ARBA00001947"/>
    </source>
</evidence>
<keyword evidence="20" id="KW-1185">Reference proteome</keyword>
<dbReference type="PROSITE" id="PS00758">
    <property type="entry name" value="ARGE_DAPE_CPG2_1"/>
    <property type="match status" value="1"/>
</dbReference>
<organism evidence="19 20">
    <name type="scientific">Rhynchophorus ferrugineus</name>
    <name type="common">Red palm weevil</name>
    <name type="synonym">Curculio ferrugineus</name>
    <dbReference type="NCBI Taxonomy" id="354439"/>
    <lineage>
        <taxon>Eukaryota</taxon>
        <taxon>Metazoa</taxon>
        <taxon>Ecdysozoa</taxon>
        <taxon>Arthropoda</taxon>
        <taxon>Hexapoda</taxon>
        <taxon>Insecta</taxon>
        <taxon>Pterygota</taxon>
        <taxon>Neoptera</taxon>
        <taxon>Endopterygota</taxon>
        <taxon>Coleoptera</taxon>
        <taxon>Polyphaga</taxon>
        <taxon>Cucujiformia</taxon>
        <taxon>Curculionidae</taxon>
        <taxon>Dryophthorinae</taxon>
        <taxon>Rhynchophorus</taxon>
    </lineage>
</organism>
<evidence type="ECO:0000313" key="19">
    <source>
        <dbReference type="EMBL" id="KAF7265591.1"/>
    </source>
</evidence>
<dbReference type="PANTHER" id="PTHR12147:SF22">
    <property type="entry name" value="ENDOPLASMIC RETICULUM METALLOPEPTIDASE 1"/>
    <property type="match status" value="1"/>
</dbReference>
<dbReference type="InterPro" id="IPR048024">
    <property type="entry name" value="Fxna-like_M28_dom"/>
</dbReference>
<dbReference type="InterPro" id="IPR001261">
    <property type="entry name" value="ArgE/DapE_CS"/>
</dbReference>
<comment type="caution">
    <text evidence="19">The sequence shown here is derived from an EMBL/GenBank/DDBJ whole genome shotgun (WGS) entry which is preliminary data.</text>
</comment>
<feature type="transmembrane region" description="Helical" evidence="15">
    <location>
        <begin position="542"/>
        <end position="565"/>
    </location>
</feature>
<evidence type="ECO:0000256" key="4">
    <source>
        <dbReference type="ARBA" id="ARBA00022670"/>
    </source>
</evidence>
<evidence type="ECO:0000256" key="2">
    <source>
        <dbReference type="ARBA" id="ARBA00004477"/>
    </source>
</evidence>
<keyword evidence="8" id="KW-0256">Endoplasmic reticulum</keyword>
<dbReference type="Pfam" id="PF22248">
    <property type="entry name" value="ERMP1_C"/>
    <property type="match status" value="1"/>
</dbReference>
<dbReference type="CDD" id="cd03875">
    <property type="entry name" value="M28_Fxna_like"/>
    <property type="match status" value="1"/>
</dbReference>
<evidence type="ECO:0000259" key="16">
    <source>
        <dbReference type="Pfam" id="PF04389"/>
    </source>
</evidence>
<evidence type="ECO:0000256" key="15">
    <source>
        <dbReference type="SAM" id="Phobius"/>
    </source>
</evidence>
<feature type="transmembrane region" description="Helical" evidence="15">
    <location>
        <begin position="380"/>
        <end position="401"/>
    </location>
</feature>
<evidence type="ECO:0000313" key="20">
    <source>
        <dbReference type="Proteomes" id="UP000625711"/>
    </source>
</evidence>
<feature type="transmembrane region" description="Helical" evidence="15">
    <location>
        <begin position="585"/>
        <end position="606"/>
    </location>
</feature>
<feature type="domain" description="Endoplasmic reticulum metallopeptidase 1/1-A TM" evidence="18">
    <location>
        <begin position="413"/>
        <end position="626"/>
    </location>
</feature>
<keyword evidence="7" id="KW-0378">Hydrolase</keyword>
<evidence type="ECO:0000256" key="5">
    <source>
        <dbReference type="ARBA" id="ARBA00022692"/>
    </source>
</evidence>
<dbReference type="Pfam" id="PF04389">
    <property type="entry name" value="Peptidase_M28"/>
    <property type="match status" value="1"/>
</dbReference>
<dbReference type="Gene3D" id="3.40.630.10">
    <property type="entry name" value="Zn peptidases"/>
    <property type="match status" value="1"/>
</dbReference>
<keyword evidence="6" id="KW-0479">Metal-binding</keyword>
<feature type="domain" description="Endoplasmic reticulum metallopeptidase 1-like C-terminal" evidence="17">
    <location>
        <begin position="645"/>
        <end position="875"/>
    </location>
</feature>
<evidence type="ECO:0000259" key="17">
    <source>
        <dbReference type="Pfam" id="PF22248"/>
    </source>
</evidence>
<keyword evidence="12 15" id="KW-0472">Membrane</keyword>
<dbReference type="PANTHER" id="PTHR12147">
    <property type="entry name" value="METALLOPEPTIDASE M28 FAMILY MEMBER"/>
    <property type="match status" value="1"/>
</dbReference>
<gene>
    <name evidence="19" type="ORF">GWI33_021042</name>
</gene>
<evidence type="ECO:0000256" key="13">
    <source>
        <dbReference type="ARBA" id="ARBA00023180"/>
    </source>
</evidence>